<evidence type="ECO:0000259" key="6">
    <source>
        <dbReference type="Pfam" id="PF07944"/>
    </source>
</evidence>
<evidence type="ECO:0000313" key="8">
    <source>
        <dbReference type="Proteomes" id="UP000826573"/>
    </source>
</evidence>
<dbReference type="InterPro" id="IPR012878">
    <property type="entry name" value="Beta-AFase-like_GH127_cat"/>
</dbReference>
<keyword evidence="4 5" id="KW-0472">Membrane</keyword>
<sequence>MFKTKTWFLTALVFGCLFEFIGYAARAASASQEPGCWKLMPYIIQNMYILLGPPLFAASIYMILGRIILLTDGEIHSIIKQRWLTKTFVIGDLLCFLFQSGGGGLMAGSRDNQSMTNIGNGIIIAGLVLQLLWFIFFVIVAATFHRRMILVPTASSLKPGIRWQNYLHTLYFVSALIMIRSLYRVVEYAQGNSGYLMTTEAFLYVLDSANDAGMITLANSSQTPTASDTPLSSSPANLVAAIGAAGFYPADGVESGTESLLPNVYNLGHLALLHHLESNLLNSGDAGLFPDATKAGEIAKLIFKSAITTPFLMDELLAMAALHLSTQAVDPAEKDQYLHQAAQLQTRALSHFNEVQPRVSDENCTAMFLFSSFLGLHTLFNTTIYQRDFTEFLDKLIQFIGLHRGIRTVTRQSWHIINETEMKHIIDPISALDRLDPQLTVSCGECDELLAHLAASIESLGPTSFTACCEAVKSLQWVIGRQRGLPDELHPHITMAWPVLVSFDYLQMLKQRRPEALVVLAHWAVLLYRDPLAPFKFDHFPLGSIRPQGWLRDQIQLSADGLGGHLFDFYRYVARSTWLGGSYEYSELHESAPYWFNYIVPLAWTLDDPRLKKQARQFLDYVLDNQAKDGWLGPETTRQTRGIWARSLLAFGLTQYAEADESQEQRIVDAMHRFTKLAHSMLKDNFTGLLQDKSQEDNFDPFGFGLSRTHELPISLMWLYENHPRDNGNVILETIDLMFEGGRVGGRDWTKFFVKGVFPEDGNFKTSGFTHGVNLAQGLRYPTVLYRRNSSETLVQQTFDAVNMTATYHTSLSGTIIGDEHISNLSPQRGSELCMAVESMFSYAYLYRFHGANEFADRAELAAFNAFPAAMSPDWWSHQYVTQTNEPWSRNLTENPFFNVVSYANTYGLEPNFPCCTVNHPQGYPKYVASSYVYAEHDKIAHILLGPTSLETKLQGKRVKVECDTHYPFSSVLQYTITTDTPFEFGVRVPNWTTSEATAQVGRQRPFHLSPDTNGLHYTKVLPGVTKIIVKLPMDVYIVTRNETVGVYYGPMLYAANIAYKETAHQPLNWTDRTPLDDSESHPKAMDHVLEPASPWKFAIDPETISVDTGPAQDKVLPNPIFSRGGPPISLYVDAYPIDWPIQFDTAALPPIDPEGLRFITLLDVLPLLESIDFSEAENSPFLIEGKGQKVY</sequence>
<name>A0A9P8HIY1_9HYPO</name>
<feature type="transmembrane region" description="Helical" evidence="5">
    <location>
        <begin position="46"/>
        <end position="71"/>
    </location>
</feature>
<reference evidence="7 8" key="1">
    <citation type="submission" date="2021-08" db="EMBL/GenBank/DDBJ databases">
        <title>The highly contiguous genome resource for Trichoderma semiorbis FJ059, a fungal antagonistic to plant pathogens.</title>
        <authorList>
            <person name="Liu T."/>
        </authorList>
    </citation>
    <scope>NUCLEOTIDE SEQUENCE [LARGE SCALE GENOMIC DNA]</scope>
    <source>
        <strain evidence="7 8">FJ059</strain>
    </source>
</reference>
<dbReference type="AlphaFoldDB" id="A0A9P8HIY1"/>
<comment type="subcellular location">
    <subcellularLocation>
        <location evidence="1">Membrane</location>
        <topology evidence="1">Multi-pass membrane protein</topology>
    </subcellularLocation>
</comment>
<feature type="transmembrane region" description="Helical" evidence="5">
    <location>
        <begin position="122"/>
        <end position="144"/>
    </location>
</feature>
<evidence type="ECO:0000256" key="3">
    <source>
        <dbReference type="ARBA" id="ARBA00022989"/>
    </source>
</evidence>
<protein>
    <recommendedName>
        <fullName evidence="6">Non-reducing end beta-L-arabinofuranosidase-like GH127 catalytic domain-containing protein</fullName>
    </recommendedName>
</protein>
<keyword evidence="3 5" id="KW-1133">Transmembrane helix</keyword>
<dbReference type="Proteomes" id="UP000826573">
    <property type="component" value="Unassembled WGS sequence"/>
</dbReference>
<organism evidence="7 8">
    <name type="scientific">Trichoderma semiorbis</name>
    <dbReference type="NCBI Taxonomy" id="1491008"/>
    <lineage>
        <taxon>Eukaryota</taxon>
        <taxon>Fungi</taxon>
        <taxon>Dikarya</taxon>
        <taxon>Ascomycota</taxon>
        <taxon>Pezizomycotina</taxon>
        <taxon>Sordariomycetes</taxon>
        <taxon>Hypocreomycetidae</taxon>
        <taxon>Hypocreales</taxon>
        <taxon>Hypocreaceae</taxon>
        <taxon>Trichoderma</taxon>
    </lineage>
</organism>
<feature type="transmembrane region" description="Helical" evidence="5">
    <location>
        <begin position="83"/>
        <end position="102"/>
    </location>
</feature>
<evidence type="ECO:0000313" key="7">
    <source>
        <dbReference type="EMBL" id="KAH0527246.1"/>
    </source>
</evidence>
<dbReference type="PANTHER" id="PTHR31465">
    <property type="entry name" value="PROTEIN RTA1-RELATED"/>
    <property type="match status" value="1"/>
</dbReference>
<evidence type="ECO:0000256" key="2">
    <source>
        <dbReference type="ARBA" id="ARBA00022692"/>
    </source>
</evidence>
<proteinExistence type="predicted"/>
<dbReference type="Pfam" id="PF07944">
    <property type="entry name" value="Beta-AFase-like_GH127_cat"/>
    <property type="match status" value="1"/>
</dbReference>
<dbReference type="EMBL" id="JAIMJC010000003">
    <property type="protein sequence ID" value="KAH0527246.1"/>
    <property type="molecule type" value="Genomic_DNA"/>
</dbReference>
<evidence type="ECO:0000256" key="1">
    <source>
        <dbReference type="ARBA" id="ARBA00004141"/>
    </source>
</evidence>
<evidence type="ECO:0000256" key="5">
    <source>
        <dbReference type="SAM" id="Phobius"/>
    </source>
</evidence>
<keyword evidence="2 5" id="KW-0812">Transmembrane</keyword>
<gene>
    <name evidence="7" type="ORF">TsFJ059_002270</name>
</gene>
<dbReference type="PROSITE" id="PS51257">
    <property type="entry name" value="PROKAR_LIPOPROTEIN"/>
    <property type="match status" value="1"/>
</dbReference>
<feature type="domain" description="Non-reducing end beta-L-arabinofuranosidase-like GH127 catalytic" evidence="6">
    <location>
        <begin position="828"/>
        <end position="927"/>
    </location>
</feature>
<dbReference type="PANTHER" id="PTHR31465:SF1">
    <property type="entry name" value="PROTEIN RTA1-RELATED"/>
    <property type="match status" value="1"/>
</dbReference>
<dbReference type="Pfam" id="PF04479">
    <property type="entry name" value="RTA1"/>
    <property type="match status" value="1"/>
</dbReference>
<evidence type="ECO:0000256" key="4">
    <source>
        <dbReference type="ARBA" id="ARBA00023136"/>
    </source>
</evidence>
<comment type="caution">
    <text evidence="7">The sequence shown here is derived from an EMBL/GenBank/DDBJ whole genome shotgun (WGS) entry which is preliminary data.</text>
</comment>
<feature type="transmembrane region" description="Helical" evidence="5">
    <location>
        <begin position="165"/>
        <end position="183"/>
    </location>
</feature>
<dbReference type="GO" id="GO:0016020">
    <property type="term" value="C:membrane"/>
    <property type="evidence" value="ECO:0007669"/>
    <property type="project" value="UniProtKB-SubCell"/>
</dbReference>
<keyword evidence="8" id="KW-1185">Reference proteome</keyword>
<dbReference type="InterPro" id="IPR007568">
    <property type="entry name" value="RTA1"/>
</dbReference>
<accession>A0A9P8HIY1</accession>